<keyword evidence="3 5" id="KW-0413">Isomerase</keyword>
<evidence type="ECO:0000256" key="1">
    <source>
        <dbReference type="ARBA" id="ARBA00000073"/>
    </source>
</evidence>
<dbReference type="CDD" id="cd02869">
    <property type="entry name" value="PseudoU_synth_RluA_like"/>
    <property type="match status" value="1"/>
</dbReference>
<accession>A0ABW0LHG8</accession>
<dbReference type="PROSITE" id="PS01129">
    <property type="entry name" value="PSI_RLU"/>
    <property type="match status" value="1"/>
</dbReference>
<dbReference type="SUPFAM" id="SSF55120">
    <property type="entry name" value="Pseudouridine synthase"/>
    <property type="match status" value="1"/>
</dbReference>
<dbReference type="GO" id="GO:0016853">
    <property type="term" value="F:isomerase activity"/>
    <property type="evidence" value="ECO:0007669"/>
    <property type="project" value="UniProtKB-KW"/>
</dbReference>
<keyword evidence="6" id="KW-1185">Reference proteome</keyword>
<dbReference type="NCBIfam" id="TIGR00005">
    <property type="entry name" value="rluA_subfam"/>
    <property type="match status" value="1"/>
</dbReference>
<protein>
    <recommendedName>
        <fullName evidence="3">Pseudouridine synthase</fullName>
        <ecNumber evidence="3">5.4.99.-</ecNumber>
    </recommendedName>
</protein>
<comment type="caution">
    <text evidence="5">The sequence shown here is derived from an EMBL/GenBank/DDBJ whole genome shotgun (WGS) entry which is preliminary data.</text>
</comment>
<dbReference type="RefSeq" id="WP_382350055.1">
    <property type="nucleotide sequence ID" value="NZ_JBHSMC010000011.1"/>
</dbReference>
<evidence type="ECO:0000259" key="4">
    <source>
        <dbReference type="Pfam" id="PF00849"/>
    </source>
</evidence>
<dbReference type="InterPro" id="IPR006225">
    <property type="entry name" value="PsdUridine_synth_RluC/D"/>
</dbReference>
<reference evidence="6" key="1">
    <citation type="journal article" date="2019" name="Int. J. Syst. Evol. Microbiol.">
        <title>The Global Catalogue of Microorganisms (GCM) 10K type strain sequencing project: providing services to taxonomists for standard genome sequencing and annotation.</title>
        <authorList>
            <consortium name="The Broad Institute Genomics Platform"/>
            <consortium name="The Broad Institute Genome Sequencing Center for Infectious Disease"/>
            <person name="Wu L."/>
            <person name="Ma J."/>
        </authorList>
    </citation>
    <scope>NUCLEOTIDE SEQUENCE [LARGE SCALE GENOMIC DNA]</scope>
    <source>
        <strain evidence="6">CGMCC 1.12237</strain>
    </source>
</reference>
<comment type="function">
    <text evidence="3">Responsible for synthesis of pseudouridine from uracil.</text>
</comment>
<comment type="similarity">
    <text evidence="2 3">Belongs to the pseudouridine synthase RluA family.</text>
</comment>
<organism evidence="5 6">
    <name type="scientific">Lederbergia graminis</name>
    <dbReference type="NCBI Taxonomy" id="735518"/>
    <lineage>
        <taxon>Bacteria</taxon>
        <taxon>Bacillati</taxon>
        <taxon>Bacillota</taxon>
        <taxon>Bacilli</taxon>
        <taxon>Bacillales</taxon>
        <taxon>Bacillaceae</taxon>
        <taxon>Lederbergia</taxon>
    </lineage>
</organism>
<dbReference type="PANTHER" id="PTHR21600:SF71">
    <property type="entry name" value="PSEUDOURIDINE SYNTHASE"/>
    <property type="match status" value="1"/>
</dbReference>
<gene>
    <name evidence="5" type="ORF">ACFPM4_08315</name>
</gene>
<comment type="catalytic activity">
    <reaction evidence="1 3">
        <text>a uridine in RNA = a pseudouridine in RNA</text>
        <dbReference type="Rhea" id="RHEA:48348"/>
        <dbReference type="Rhea" id="RHEA-COMP:12068"/>
        <dbReference type="Rhea" id="RHEA-COMP:12069"/>
        <dbReference type="ChEBI" id="CHEBI:65314"/>
        <dbReference type="ChEBI" id="CHEBI:65315"/>
    </reaction>
</comment>
<dbReference type="InterPro" id="IPR050188">
    <property type="entry name" value="RluA_PseudoU_synthase"/>
</dbReference>
<dbReference type="EMBL" id="JBHSMC010000011">
    <property type="protein sequence ID" value="MFC5464756.1"/>
    <property type="molecule type" value="Genomic_DNA"/>
</dbReference>
<feature type="domain" description="Pseudouridine synthase RsuA/RluA-like" evidence="4">
    <location>
        <begin position="86"/>
        <end position="238"/>
    </location>
</feature>
<dbReference type="Pfam" id="PF00849">
    <property type="entry name" value="PseudoU_synth_2"/>
    <property type="match status" value="1"/>
</dbReference>
<proteinExistence type="inferred from homology"/>
<dbReference type="Gene3D" id="3.30.2350.10">
    <property type="entry name" value="Pseudouridine synthase"/>
    <property type="match status" value="1"/>
</dbReference>
<dbReference type="InterPro" id="IPR006224">
    <property type="entry name" value="PsdUridine_synth_RluA-like_CS"/>
</dbReference>
<name>A0ABW0LHG8_9BACI</name>
<evidence type="ECO:0000256" key="2">
    <source>
        <dbReference type="ARBA" id="ARBA00010876"/>
    </source>
</evidence>
<evidence type="ECO:0000313" key="5">
    <source>
        <dbReference type="EMBL" id="MFC5464756.1"/>
    </source>
</evidence>
<dbReference type="InterPro" id="IPR006145">
    <property type="entry name" value="PsdUridine_synth_RsuA/RluA"/>
</dbReference>
<dbReference type="EC" id="5.4.99.-" evidence="3"/>
<dbReference type="InterPro" id="IPR020103">
    <property type="entry name" value="PsdUridine_synth_cat_dom_sf"/>
</dbReference>
<sequence length="292" mass="33709">MIHTKIRINEQWANLSLQQLFRDIWQAPKKLTHELRMSKNVSVNGEIGNWTKQLSEGDMMEIVFSDSVTTYKYYEEPINVLYEDEHLFVVNKRANMQTHPNTNETDTLLNAVAAYFDSKDEDRFFQPVHRLDKDTTGAILFAKNPLSLAVLHKLLEERAIKRTYWALADGLLKAKQGKINEPIGRDRHHATRRRVSKTGQTAITNYRVVKLFPEKRLSLIECQLDTGRTHQIRVHLQHIGHPLAGDTLYGGSPIFPRQALHAKKIEFIHPFTLEKINVEAPFIDSPPIFPKV</sequence>
<dbReference type="Proteomes" id="UP001596147">
    <property type="component" value="Unassembled WGS sequence"/>
</dbReference>
<dbReference type="PANTHER" id="PTHR21600">
    <property type="entry name" value="MITOCHONDRIAL RNA PSEUDOURIDINE SYNTHASE"/>
    <property type="match status" value="1"/>
</dbReference>
<evidence type="ECO:0000256" key="3">
    <source>
        <dbReference type="RuleBase" id="RU362028"/>
    </source>
</evidence>
<evidence type="ECO:0000313" key="6">
    <source>
        <dbReference type="Proteomes" id="UP001596147"/>
    </source>
</evidence>